<dbReference type="NCBIfam" id="TIGR01569">
    <property type="entry name" value="A_tha_TIGR01569"/>
    <property type="match status" value="1"/>
</dbReference>
<organism evidence="16 17">
    <name type="scientific">Cannabis sativa</name>
    <name type="common">Hemp</name>
    <name type="synonym">Marijuana</name>
    <dbReference type="NCBI Taxonomy" id="3483"/>
    <lineage>
        <taxon>Eukaryota</taxon>
        <taxon>Viridiplantae</taxon>
        <taxon>Streptophyta</taxon>
        <taxon>Embryophyta</taxon>
        <taxon>Tracheophyta</taxon>
        <taxon>Spermatophyta</taxon>
        <taxon>Magnoliopsida</taxon>
        <taxon>eudicotyledons</taxon>
        <taxon>Gunneridae</taxon>
        <taxon>Pentapetalae</taxon>
        <taxon>rosids</taxon>
        <taxon>fabids</taxon>
        <taxon>Rosales</taxon>
        <taxon>Cannabaceae</taxon>
        <taxon>Cannabis</taxon>
    </lineage>
</organism>
<evidence type="ECO:0000313" key="16">
    <source>
        <dbReference type="EnsemblPlants" id="cds.evm.model.07.513"/>
    </source>
</evidence>
<evidence type="ECO:0000259" key="15">
    <source>
        <dbReference type="Pfam" id="PF04535"/>
    </source>
</evidence>
<evidence type="ECO:0000256" key="2">
    <source>
        <dbReference type="ARBA" id="ARBA00004651"/>
    </source>
</evidence>
<feature type="compositionally biased region" description="Low complexity" evidence="13">
    <location>
        <begin position="207"/>
        <end position="227"/>
    </location>
</feature>
<feature type="transmembrane region" description="Helical" evidence="12">
    <location>
        <begin position="20"/>
        <end position="43"/>
    </location>
</feature>
<evidence type="ECO:0000259" key="14">
    <source>
        <dbReference type="Pfam" id="PF00010"/>
    </source>
</evidence>
<dbReference type="Pfam" id="PF00010">
    <property type="entry name" value="HLH"/>
    <property type="match status" value="1"/>
</dbReference>
<evidence type="ECO:0000256" key="12">
    <source>
        <dbReference type="RuleBase" id="RU361233"/>
    </source>
</evidence>
<name>A0A803Q5B2_CANSA</name>
<dbReference type="InterPro" id="IPR006459">
    <property type="entry name" value="CASP/CASPL"/>
</dbReference>
<evidence type="ECO:0000256" key="7">
    <source>
        <dbReference type="ARBA" id="ARBA00022989"/>
    </source>
</evidence>
<keyword evidence="9 12" id="KW-0472">Membrane</keyword>
<feature type="transmembrane region" description="Helical" evidence="12">
    <location>
        <begin position="110"/>
        <end position="138"/>
    </location>
</feature>
<evidence type="ECO:0000256" key="3">
    <source>
        <dbReference type="ARBA" id="ARBA00007651"/>
    </source>
</evidence>
<comment type="subunit">
    <text evidence="4 12">Homodimer and heterodimers.</text>
</comment>
<keyword evidence="6 12" id="KW-0812">Transmembrane</keyword>
<dbReference type="AlphaFoldDB" id="A0A803Q5B2"/>
<evidence type="ECO:0000256" key="11">
    <source>
        <dbReference type="ARBA" id="ARBA00023242"/>
    </source>
</evidence>
<evidence type="ECO:0000256" key="8">
    <source>
        <dbReference type="ARBA" id="ARBA00023015"/>
    </source>
</evidence>
<dbReference type="SUPFAM" id="SSF47459">
    <property type="entry name" value="HLH, helix-loop-helix DNA-binding domain"/>
    <property type="match status" value="1"/>
</dbReference>
<dbReference type="Gramene" id="evm.model.07.513">
    <property type="protein sequence ID" value="cds.evm.model.07.513"/>
    <property type="gene ID" value="evm.TU.07.513"/>
</dbReference>
<protein>
    <recommendedName>
        <fullName evidence="12">CASP-like protein</fullName>
    </recommendedName>
</protein>
<feature type="region of interest" description="Disordered" evidence="13">
    <location>
        <begin position="252"/>
        <end position="271"/>
    </location>
</feature>
<comment type="similarity">
    <text evidence="3 12">Belongs to the Casparian strip membrane proteins (CASP) family.</text>
</comment>
<proteinExistence type="inferred from homology"/>
<dbReference type="GO" id="GO:0005634">
    <property type="term" value="C:nucleus"/>
    <property type="evidence" value="ECO:0007669"/>
    <property type="project" value="UniProtKB-SubCell"/>
</dbReference>
<keyword evidence="8" id="KW-0805">Transcription regulation</keyword>
<dbReference type="InterPro" id="IPR036638">
    <property type="entry name" value="HLH_DNA-bd_sf"/>
</dbReference>
<dbReference type="InterPro" id="IPR044173">
    <property type="entry name" value="CASPL"/>
</dbReference>
<feature type="compositionally biased region" description="Pro residues" evidence="13">
    <location>
        <begin position="177"/>
        <end position="206"/>
    </location>
</feature>
<evidence type="ECO:0000256" key="1">
    <source>
        <dbReference type="ARBA" id="ARBA00004123"/>
    </source>
</evidence>
<dbReference type="GO" id="GO:0005886">
    <property type="term" value="C:plasma membrane"/>
    <property type="evidence" value="ECO:0007669"/>
    <property type="project" value="UniProtKB-SubCell"/>
</dbReference>
<dbReference type="Proteomes" id="UP000596661">
    <property type="component" value="Chromosome 7"/>
</dbReference>
<dbReference type="PANTHER" id="PTHR36488">
    <property type="entry name" value="CASP-LIKE PROTEIN 1U1"/>
    <property type="match status" value="1"/>
</dbReference>
<sequence length="434" mass="46855">MEKVESNSDRKEGGGLGLGFGFGFFVRIIAFAVTISAAVIIGVDKQTKMVSITVVDSLPPITIPATAKWHYLSAFTYFVVANAIASSYALISLIFSFANHTKDKSGNLGFVIAIFDMMMVGLLFSSNGAAAAVGLIGLQGNSHVQWKKVCNVFDKFCHQGAAAVVLSFLATGAPPRPHGQPFIPPPPHYSVPKPPSPPSHPNPNPSPSTRATPSPTKTSTPEGSSSTDTVVDLNLDNLNKVFVVVGLPKRNPWKANARDDENPAQGGVKSKKKGLLIDDNEYAIGTKVSEEPEVQEEKVVITGKKKGYSDTVIPPLSHFKPSSLLESSAIVVAQQDSTSKKRARTKSIPERDRRMKMNESYDLLQSLVPGILPKSLKRQGLVTQIFMVFHKHLVEVLAANVVVHHTQLTITVTAFVNGNGSNIVEEIKRDILML</sequence>
<feature type="region of interest" description="Disordered" evidence="13">
    <location>
        <begin position="177"/>
        <end position="230"/>
    </location>
</feature>
<keyword evidence="5 12" id="KW-1003">Cell membrane</keyword>
<keyword evidence="7 12" id="KW-1133">Transmembrane helix</keyword>
<evidence type="ECO:0000256" key="13">
    <source>
        <dbReference type="SAM" id="MobiDB-lite"/>
    </source>
</evidence>
<reference evidence="16" key="1">
    <citation type="submission" date="2018-11" db="EMBL/GenBank/DDBJ databases">
        <authorList>
            <person name="Grassa J C."/>
        </authorList>
    </citation>
    <scope>NUCLEOTIDE SEQUENCE [LARGE SCALE GENOMIC DNA]</scope>
</reference>
<dbReference type="GO" id="GO:0046983">
    <property type="term" value="F:protein dimerization activity"/>
    <property type="evidence" value="ECO:0007669"/>
    <property type="project" value="InterPro"/>
</dbReference>
<evidence type="ECO:0000256" key="5">
    <source>
        <dbReference type="ARBA" id="ARBA00022475"/>
    </source>
</evidence>
<evidence type="ECO:0000256" key="6">
    <source>
        <dbReference type="ARBA" id="ARBA00022692"/>
    </source>
</evidence>
<dbReference type="Pfam" id="PF04535">
    <property type="entry name" value="CASP_dom"/>
    <property type="match status" value="1"/>
</dbReference>
<dbReference type="EMBL" id="UZAU01000635">
    <property type="status" value="NOT_ANNOTATED_CDS"/>
    <property type="molecule type" value="Genomic_DNA"/>
</dbReference>
<keyword evidence="10" id="KW-0804">Transcription</keyword>
<comment type="subcellular location">
    <subcellularLocation>
        <location evidence="2 12">Cell membrane</location>
        <topology evidence="2 12">Multi-pass membrane protein</topology>
    </subcellularLocation>
    <subcellularLocation>
        <location evidence="1">Nucleus</location>
    </subcellularLocation>
</comment>
<feature type="domain" description="BHLH" evidence="14">
    <location>
        <begin position="344"/>
        <end position="371"/>
    </location>
</feature>
<evidence type="ECO:0000256" key="9">
    <source>
        <dbReference type="ARBA" id="ARBA00023136"/>
    </source>
</evidence>
<dbReference type="EnsemblPlants" id="evm.model.07.513">
    <property type="protein sequence ID" value="cds.evm.model.07.513"/>
    <property type="gene ID" value="evm.TU.07.513"/>
</dbReference>
<dbReference type="InterPro" id="IPR011598">
    <property type="entry name" value="bHLH_dom"/>
</dbReference>
<dbReference type="InterPro" id="IPR006702">
    <property type="entry name" value="CASP_dom"/>
</dbReference>
<keyword evidence="17" id="KW-1185">Reference proteome</keyword>
<feature type="domain" description="Casparian strip membrane protein" evidence="15">
    <location>
        <begin position="22"/>
        <end position="171"/>
    </location>
</feature>
<evidence type="ECO:0000313" key="17">
    <source>
        <dbReference type="Proteomes" id="UP000596661"/>
    </source>
</evidence>
<accession>A0A803Q5B2</accession>
<evidence type="ECO:0000256" key="4">
    <source>
        <dbReference type="ARBA" id="ARBA00011489"/>
    </source>
</evidence>
<keyword evidence="11" id="KW-0539">Nucleus</keyword>
<dbReference type="PANTHER" id="PTHR36488:SF8">
    <property type="entry name" value="CASP-LIKE PROTEIN 1U1"/>
    <property type="match status" value="1"/>
</dbReference>
<dbReference type="Gene3D" id="4.10.280.10">
    <property type="entry name" value="Helix-loop-helix DNA-binding domain"/>
    <property type="match status" value="1"/>
</dbReference>
<reference evidence="16" key="2">
    <citation type="submission" date="2021-03" db="UniProtKB">
        <authorList>
            <consortium name="EnsemblPlants"/>
        </authorList>
    </citation>
    <scope>IDENTIFICATION</scope>
</reference>
<feature type="transmembrane region" description="Helical" evidence="12">
    <location>
        <begin position="75"/>
        <end position="98"/>
    </location>
</feature>
<evidence type="ECO:0000256" key="10">
    <source>
        <dbReference type="ARBA" id="ARBA00023163"/>
    </source>
</evidence>
<comment type="caution">
    <text evidence="12">Lacks conserved residue(s) required for the propagation of feature annotation.</text>
</comment>